<dbReference type="Pfam" id="PF01841">
    <property type="entry name" value="Transglut_core"/>
    <property type="match status" value="1"/>
</dbReference>
<gene>
    <name evidence="2" type="ORF">ENV79_05235</name>
</gene>
<dbReference type="InterPro" id="IPR038765">
    <property type="entry name" value="Papain-like_cys_pep_sf"/>
</dbReference>
<dbReference type="AlphaFoldDB" id="A0A7V5Y0K5"/>
<protein>
    <submittedName>
        <fullName evidence="2">Transglutaminase domain-containing protein</fullName>
    </submittedName>
</protein>
<sequence>MSLLIFLFNSWILIDSLKERIFIPETSFFALKFPYPIESLEIYLPYDSLTPLAKEAIKKAPTFLKLDLTNTLLSLPQEKQNLYAQIILNTTHPYLDEVIFTIAHLPKEILINENFYPSLITENAHFLYANDTLLQYCEIVDYGQPLIDTNYYSTIRYRIFDGHDTLILELLKEIYYWYIVHPKISREICTYVDLETGNPSPPPNGKFWRDYLFYYGTPNYPILKDYLIGVRTLWNCQRNDTFNNGAIAQINNWLRRVMEFRTPQRRTYQPCQIYNQHHGTCTEWSILTAAVARASLIPCVRTSAYGNNHHWNEFYERGWHQWEPVNKMINDTTRYDPNWWNLACAFDWRGDGYIFCATKKYTPHCSLKVKVYSSDSSPVDGASVYLLGGHQPVNWFTCFQTTDKEGSTYFILGDTNSYDCQIISSLGEIPYTRIIDFAQANTYYERTFYLSGEMPKVFVKETTLLPIERYRITINFNVDNEIIKNHNPDDGSSYHYKKENGEIDFFITNHQNFLKFLSNDTFTAYLTKKKISFLDTFFLPNLEETYLLFSNKRKINNPQELTLNIKLYKKEVGISEKDFNLFALPLIIKRNNLEKQLKENQNITLYNILGKKEQRPKNKKIYFLTLKKDGKIKKKKIIILN</sequence>
<feature type="domain" description="Transglutaminase-like" evidence="1">
    <location>
        <begin position="245"/>
        <end position="321"/>
    </location>
</feature>
<organism evidence="2">
    <name type="scientific">candidate division WOR-3 bacterium</name>
    <dbReference type="NCBI Taxonomy" id="2052148"/>
    <lineage>
        <taxon>Bacteria</taxon>
        <taxon>Bacteria division WOR-3</taxon>
    </lineage>
</organism>
<evidence type="ECO:0000259" key="1">
    <source>
        <dbReference type="Pfam" id="PF01841"/>
    </source>
</evidence>
<dbReference type="Gene3D" id="3.10.620.30">
    <property type="match status" value="1"/>
</dbReference>
<reference evidence="2" key="1">
    <citation type="journal article" date="2020" name="mSystems">
        <title>Genome- and Community-Level Interaction Insights into Carbon Utilization and Element Cycling Functions of Hydrothermarchaeota in Hydrothermal Sediment.</title>
        <authorList>
            <person name="Zhou Z."/>
            <person name="Liu Y."/>
            <person name="Xu W."/>
            <person name="Pan J."/>
            <person name="Luo Z.H."/>
            <person name="Li M."/>
        </authorList>
    </citation>
    <scope>NUCLEOTIDE SEQUENCE [LARGE SCALE GENOMIC DNA]</scope>
    <source>
        <strain evidence="2">SpSt-791</strain>
    </source>
</reference>
<dbReference type="EMBL" id="DTHS01000032">
    <property type="protein sequence ID" value="HHR49019.1"/>
    <property type="molecule type" value="Genomic_DNA"/>
</dbReference>
<evidence type="ECO:0000313" key="2">
    <source>
        <dbReference type="EMBL" id="HHR49019.1"/>
    </source>
</evidence>
<comment type="caution">
    <text evidence="2">The sequence shown here is derived from an EMBL/GenBank/DDBJ whole genome shotgun (WGS) entry which is preliminary data.</text>
</comment>
<name>A0A7V5Y0K5_UNCW3</name>
<accession>A0A7V5Y0K5</accession>
<dbReference type="SUPFAM" id="SSF54001">
    <property type="entry name" value="Cysteine proteinases"/>
    <property type="match status" value="1"/>
</dbReference>
<dbReference type="InterPro" id="IPR002931">
    <property type="entry name" value="Transglutaminase-like"/>
</dbReference>
<proteinExistence type="predicted"/>